<dbReference type="GO" id="GO:0042277">
    <property type="term" value="F:peptide binding"/>
    <property type="evidence" value="ECO:0007669"/>
    <property type="project" value="TreeGrafter"/>
</dbReference>
<dbReference type="Gene3D" id="1.10.390.10">
    <property type="entry name" value="Neutral Protease Domain 2"/>
    <property type="match status" value="1"/>
</dbReference>
<dbReference type="GO" id="GO:0043171">
    <property type="term" value="P:peptide catabolic process"/>
    <property type="evidence" value="ECO:0007669"/>
    <property type="project" value="TreeGrafter"/>
</dbReference>
<dbReference type="Pfam" id="PF17900">
    <property type="entry name" value="Peptidase_M1_N"/>
    <property type="match status" value="1"/>
</dbReference>
<feature type="chain" id="PRO_5039417582" description="Aminopeptidase N" evidence="12">
    <location>
        <begin position="24"/>
        <end position="1185"/>
    </location>
</feature>
<keyword evidence="8" id="KW-0479">Metal-binding</keyword>
<dbReference type="InterPro" id="IPR045357">
    <property type="entry name" value="Aminopeptidase_N-like_N"/>
</dbReference>
<keyword evidence="7" id="KW-0645">Protease</keyword>
<keyword evidence="9" id="KW-0378">Hydrolase</keyword>
<evidence type="ECO:0000256" key="10">
    <source>
        <dbReference type="ARBA" id="ARBA00022833"/>
    </source>
</evidence>
<keyword evidence="6" id="KW-0031">Aminopeptidase</keyword>
<dbReference type="Proteomes" id="UP000886744">
    <property type="component" value="Unassembled WGS sequence"/>
</dbReference>
<dbReference type="GO" id="GO:0016285">
    <property type="term" value="F:alanyl aminopeptidase activity"/>
    <property type="evidence" value="ECO:0007669"/>
    <property type="project" value="UniProtKB-EC"/>
</dbReference>
<evidence type="ECO:0000259" key="13">
    <source>
        <dbReference type="Pfam" id="PF01433"/>
    </source>
</evidence>
<dbReference type="InterPro" id="IPR027268">
    <property type="entry name" value="Peptidase_M4/M1_CTD_sf"/>
</dbReference>
<feature type="domain" description="Peptidase M1 membrane alanine aminopeptidase" evidence="13">
    <location>
        <begin position="316"/>
        <end position="526"/>
    </location>
</feature>
<gene>
    <name evidence="15" type="ORF">IAC94_07160</name>
</gene>
<dbReference type="InterPro" id="IPR010846">
    <property type="entry name" value="AmiA-like"/>
</dbReference>
<dbReference type="GO" id="GO:0008270">
    <property type="term" value="F:zinc ion binding"/>
    <property type="evidence" value="ECO:0007669"/>
    <property type="project" value="InterPro"/>
</dbReference>
<dbReference type="GO" id="GO:0016020">
    <property type="term" value="C:membrane"/>
    <property type="evidence" value="ECO:0007669"/>
    <property type="project" value="TreeGrafter"/>
</dbReference>
<feature type="domain" description="Aminopeptidase N-like N-terminal" evidence="14">
    <location>
        <begin position="190"/>
        <end position="273"/>
    </location>
</feature>
<dbReference type="GO" id="GO:0070006">
    <property type="term" value="F:metalloaminopeptidase activity"/>
    <property type="evidence" value="ECO:0007669"/>
    <property type="project" value="TreeGrafter"/>
</dbReference>
<dbReference type="EMBL" id="DVHI01000086">
    <property type="protein sequence ID" value="HIR63283.1"/>
    <property type="molecule type" value="Genomic_DNA"/>
</dbReference>
<reference evidence="15" key="2">
    <citation type="journal article" date="2021" name="PeerJ">
        <title>Extensive microbial diversity within the chicken gut microbiome revealed by metagenomics and culture.</title>
        <authorList>
            <person name="Gilroy R."/>
            <person name="Ravi A."/>
            <person name="Getino M."/>
            <person name="Pursley I."/>
            <person name="Horton D.L."/>
            <person name="Alikhan N.F."/>
            <person name="Baker D."/>
            <person name="Gharbi K."/>
            <person name="Hall N."/>
            <person name="Watson M."/>
            <person name="Adriaenssens E.M."/>
            <person name="Foster-Nyarko E."/>
            <person name="Jarju S."/>
            <person name="Secka A."/>
            <person name="Antonio M."/>
            <person name="Oren A."/>
            <person name="Chaudhuri R.R."/>
            <person name="La Ragione R."/>
            <person name="Hildebrand F."/>
            <person name="Pallen M.J."/>
        </authorList>
    </citation>
    <scope>NUCLEOTIDE SEQUENCE</scope>
    <source>
        <strain evidence="15">ChiHjej13B12-12457</strain>
    </source>
</reference>
<dbReference type="EC" id="3.4.11.2" evidence="4"/>
<dbReference type="SUPFAM" id="SSF55486">
    <property type="entry name" value="Metalloproteases ('zincins'), catalytic domain"/>
    <property type="match status" value="1"/>
</dbReference>
<dbReference type="GO" id="GO:0005737">
    <property type="term" value="C:cytoplasm"/>
    <property type="evidence" value="ECO:0007669"/>
    <property type="project" value="TreeGrafter"/>
</dbReference>
<dbReference type="Pfam" id="PF07313">
    <property type="entry name" value="AmiA-like"/>
    <property type="match status" value="1"/>
</dbReference>
<keyword evidence="12" id="KW-0732">Signal</keyword>
<evidence type="ECO:0000256" key="5">
    <source>
        <dbReference type="ARBA" id="ARBA00015611"/>
    </source>
</evidence>
<evidence type="ECO:0000256" key="6">
    <source>
        <dbReference type="ARBA" id="ARBA00022438"/>
    </source>
</evidence>
<proteinExistence type="inferred from homology"/>
<evidence type="ECO:0000256" key="1">
    <source>
        <dbReference type="ARBA" id="ARBA00000098"/>
    </source>
</evidence>
<dbReference type="PRINTS" id="PR00756">
    <property type="entry name" value="ALADIPTASE"/>
</dbReference>
<dbReference type="AlphaFoldDB" id="A0A9D1E2D1"/>
<dbReference type="PANTHER" id="PTHR11533">
    <property type="entry name" value="PROTEASE M1 ZINC METALLOPROTEASE"/>
    <property type="match status" value="1"/>
</dbReference>
<dbReference type="InterPro" id="IPR042097">
    <property type="entry name" value="Aminopeptidase_N-like_N_sf"/>
</dbReference>
<dbReference type="GO" id="GO:0005615">
    <property type="term" value="C:extracellular space"/>
    <property type="evidence" value="ECO:0007669"/>
    <property type="project" value="TreeGrafter"/>
</dbReference>
<dbReference type="Gene3D" id="2.60.40.1730">
    <property type="entry name" value="tricorn interacting facor f3 domain"/>
    <property type="match status" value="1"/>
</dbReference>
<organism evidence="15 16">
    <name type="scientific">Candidatus Coprenecus avistercoris</name>
    <dbReference type="NCBI Taxonomy" id="2840730"/>
    <lineage>
        <taxon>Bacteria</taxon>
        <taxon>Pseudomonadati</taxon>
        <taxon>Bacteroidota</taxon>
        <taxon>Bacteroidia</taxon>
        <taxon>Bacteroidales</taxon>
        <taxon>Rikenellaceae</taxon>
        <taxon>Rikenellaceae incertae sedis</taxon>
        <taxon>Candidatus Coprenecus</taxon>
    </lineage>
</organism>
<comment type="catalytic activity">
    <reaction evidence="1">
        <text>Release of an N-terminal amino acid, Xaa-|-Yaa- from a peptide, amide or arylamide. Xaa is preferably Ala, but may be most amino acids including Pro (slow action). When a terminal hydrophobic residue is followed by a prolyl residue, the two may be released as an intact Xaa-Pro dipeptide.</text>
        <dbReference type="EC" id="3.4.11.2"/>
    </reaction>
</comment>
<dbReference type="PANTHER" id="PTHR11533:SF174">
    <property type="entry name" value="PUROMYCIN-SENSITIVE AMINOPEPTIDASE-RELATED"/>
    <property type="match status" value="1"/>
</dbReference>
<dbReference type="InterPro" id="IPR050344">
    <property type="entry name" value="Peptidase_M1_aminopeptidases"/>
</dbReference>
<comment type="cofactor">
    <cofactor evidence="2">
        <name>Zn(2+)</name>
        <dbReference type="ChEBI" id="CHEBI:29105"/>
    </cofactor>
</comment>
<dbReference type="SUPFAM" id="SSF63737">
    <property type="entry name" value="Leukotriene A4 hydrolase N-terminal domain"/>
    <property type="match status" value="1"/>
</dbReference>
<accession>A0A9D1E2D1</accession>
<evidence type="ECO:0000256" key="9">
    <source>
        <dbReference type="ARBA" id="ARBA00022801"/>
    </source>
</evidence>
<evidence type="ECO:0000259" key="14">
    <source>
        <dbReference type="Pfam" id="PF17900"/>
    </source>
</evidence>
<comment type="caution">
    <text evidence="15">The sequence shown here is derived from an EMBL/GenBank/DDBJ whole genome shotgun (WGS) entry which is preliminary data.</text>
</comment>
<dbReference type="InterPro" id="IPR038765">
    <property type="entry name" value="Papain-like_cys_pep_sf"/>
</dbReference>
<dbReference type="Gene3D" id="1.10.3670.10">
    <property type="entry name" value="Putative xylanase like domain"/>
    <property type="match status" value="1"/>
</dbReference>
<dbReference type="Gene3D" id="2.30.260.10">
    <property type="entry name" value="putative xylanase like domain"/>
    <property type="match status" value="1"/>
</dbReference>
<dbReference type="Pfam" id="PF01433">
    <property type="entry name" value="Peptidase_M1"/>
    <property type="match status" value="1"/>
</dbReference>
<evidence type="ECO:0000256" key="12">
    <source>
        <dbReference type="SAM" id="SignalP"/>
    </source>
</evidence>
<evidence type="ECO:0000256" key="11">
    <source>
        <dbReference type="ARBA" id="ARBA00023049"/>
    </source>
</evidence>
<dbReference type="CDD" id="cd09602">
    <property type="entry name" value="M1_APN"/>
    <property type="match status" value="1"/>
</dbReference>
<reference evidence="15" key="1">
    <citation type="submission" date="2020-10" db="EMBL/GenBank/DDBJ databases">
        <authorList>
            <person name="Gilroy R."/>
        </authorList>
    </citation>
    <scope>NUCLEOTIDE SEQUENCE</scope>
    <source>
        <strain evidence="15">ChiHjej13B12-12457</strain>
    </source>
</reference>
<protein>
    <recommendedName>
        <fullName evidence="5">Aminopeptidase N</fullName>
        <ecNumber evidence="4">3.4.11.2</ecNumber>
    </recommendedName>
</protein>
<evidence type="ECO:0000313" key="15">
    <source>
        <dbReference type="EMBL" id="HIR63283.1"/>
    </source>
</evidence>
<evidence type="ECO:0000256" key="8">
    <source>
        <dbReference type="ARBA" id="ARBA00022723"/>
    </source>
</evidence>
<feature type="signal peptide" evidence="12">
    <location>
        <begin position="1"/>
        <end position="23"/>
    </location>
</feature>
<name>A0A9D1E2D1_9BACT</name>
<evidence type="ECO:0000256" key="2">
    <source>
        <dbReference type="ARBA" id="ARBA00001947"/>
    </source>
</evidence>
<keyword evidence="10" id="KW-0862">Zinc</keyword>
<keyword evidence="11" id="KW-0482">Metalloprotease</keyword>
<evidence type="ECO:0000256" key="7">
    <source>
        <dbReference type="ARBA" id="ARBA00022670"/>
    </source>
</evidence>
<dbReference type="InterPro" id="IPR001930">
    <property type="entry name" value="Peptidase_M1"/>
</dbReference>
<dbReference type="InterPro" id="IPR014782">
    <property type="entry name" value="Peptidase_M1_dom"/>
</dbReference>
<dbReference type="GO" id="GO:0006508">
    <property type="term" value="P:proteolysis"/>
    <property type="evidence" value="ECO:0007669"/>
    <property type="project" value="UniProtKB-KW"/>
</dbReference>
<sequence>MIRPRNLTLILLTATICSSATYAGTINSDTALIDTALASAITSDIPEEGVPKELAQWRKAAYSDVRYRLHFDIPEKRSERVDGRIAVSLGLREPEDIVLDFREPASSIHSVKVNGHTVPREHLSAQENVSHGNGSPERNISHGEEARGENAGIQHSCIIANEHIIIPAAMTRSGENTVEIAFTAGDQSLNRNDSFLYTLLVPERARTLFPCFDQPDMKALYTLSLEVPADWKAVSNTYIEKEELIHTGDAPEVHAATRKLITFSRTEPLSTYLFSFVAGEFYRKDYDDGRHRFSAYYRETDTAKTAQLDDIFAEVAASLEWLEEYTGVPYPFAKYDFIILPGFQYGGMEHTGATLYNDGRMFLSPNPTLGDRLSRTELIAHETAHMWFGDLVTMKWFDEVWTKEVFANHFAAWISEPLYPEVNHRLNRLRSFNTSALSEDRTEGTVSISQELPNLRYAGLVYGQIIYNKAPVMMEKLIEIMGRDAFRQGIQTYLKRYAYSNATWDDLVGILDSLTSADLRGFSRAWVYEKGMPDLTFRITDRDSLTVTQSDPLGRGILWPQSFGVTVSDGTQSIQTEVRMDAAEITVPIAPHATGTPSGTGLTGARYILPNTDGRGYGRFILPRESARWLLGHWPEIQDGTARFATLMNLQENYLAGLISAQDWSRSILAGLEKETDQLTASSLSGFLSRAMDDLNGTDREAVEQRLWTLAHTHPEQPIRTILLRSLPSGLTTAALCDSLYAIWETQSEPLYSENNYTSLAWELAIRFPDRAGHILATQRARLTDPDRLRRFDYISRAVNPDEAARDTLFQSLMLAENRRIEPWTSSVLSYLNHPLRESSSVRYIRPGLDILEEVQRTGDIFFPRNWAGALLGSHRSPEAWQEVQKFLQDNPDYPVLLRNKILQAAYSLFRANTTVAVSTTPEDSLIYARTMQKLLPLAGRPSGEIMTAAAEALCGTPYKGGTLESTPEHLTVNLRETDCILLVEACTAMTLLLKNNPGLKDNPGGGIPPFEDFCTMLRSLRYRNGIVSGYPSRLHYTSEWLLQARDNGILREVSEELGGIPLEQEFSFMSSHRDNYPQLRGNAGTAAAEQIRRTEERLDTAAAYYYIPAEKIREAEASIQDGDIICIVSSTPGLDITHTGIARRAGDSSLHFIHASMREGRTVMEARTLREYVKKGGIRVARLY</sequence>
<evidence type="ECO:0000256" key="4">
    <source>
        <dbReference type="ARBA" id="ARBA00012564"/>
    </source>
</evidence>
<evidence type="ECO:0000313" key="16">
    <source>
        <dbReference type="Proteomes" id="UP000886744"/>
    </source>
</evidence>
<dbReference type="SUPFAM" id="SSF54001">
    <property type="entry name" value="Cysteine proteinases"/>
    <property type="match status" value="1"/>
</dbReference>
<evidence type="ECO:0000256" key="3">
    <source>
        <dbReference type="ARBA" id="ARBA00010136"/>
    </source>
</evidence>
<comment type="similarity">
    <text evidence="3">Belongs to the peptidase M1 family.</text>
</comment>